<sequence>MLAFFKKPHPFIFNVYSVLIPVIITFFIIVVLQPFQFQDFGTTYLLISGSMVSILVGLSIVGSVKMLQKIFPKAMAENKWTVGKEFLLFLFVLILLIVVMSLTLLILNPRASAVALMARTSAITFAISIFPILISIMFEQYRHQKKQLQKATSLTKVLKSKNTELLARTSDQIPVAPPVMIPSEKGEIELRLDPKDLVYIKSDGNYIEVFFTDRDQVHKKLIRNRLKHIEELLPPITFLRCHNSYIVNGNHIIEIQGNARNLMLRLKGITETVPVSRAKAPMISDFLHHLK</sequence>
<dbReference type="Proteomes" id="UP001597319">
    <property type="component" value="Unassembled WGS sequence"/>
</dbReference>
<dbReference type="PANTHER" id="PTHR37299:SF1">
    <property type="entry name" value="STAGE 0 SPORULATION PROTEIN A HOMOLOG"/>
    <property type="match status" value="1"/>
</dbReference>
<dbReference type="PANTHER" id="PTHR37299">
    <property type="entry name" value="TRANSCRIPTIONAL REGULATOR-RELATED"/>
    <property type="match status" value="1"/>
</dbReference>
<accession>A0ABW5LA96</accession>
<comment type="caution">
    <text evidence="3">The sequence shown here is derived from an EMBL/GenBank/DDBJ whole genome shotgun (WGS) entry which is preliminary data.</text>
</comment>
<keyword evidence="1" id="KW-0472">Membrane</keyword>
<dbReference type="EMBL" id="JBHULE010000002">
    <property type="protein sequence ID" value="MFD2561429.1"/>
    <property type="molecule type" value="Genomic_DNA"/>
</dbReference>
<dbReference type="RefSeq" id="WP_378289120.1">
    <property type="nucleotide sequence ID" value="NZ_JBHULE010000002.1"/>
</dbReference>
<feature type="transmembrane region" description="Helical" evidence="1">
    <location>
        <begin position="113"/>
        <end position="138"/>
    </location>
</feature>
<keyword evidence="4" id="KW-1185">Reference proteome</keyword>
<organism evidence="3 4">
    <name type="scientific">Aquimarina rubra</name>
    <dbReference type="NCBI Taxonomy" id="1920033"/>
    <lineage>
        <taxon>Bacteria</taxon>
        <taxon>Pseudomonadati</taxon>
        <taxon>Bacteroidota</taxon>
        <taxon>Flavobacteriia</taxon>
        <taxon>Flavobacteriales</taxon>
        <taxon>Flavobacteriaceae</taxon>
        <taxon>Aquimarina</taxon>
    </lineage>
</organism>
<feature type="domain" description="HTH LytTR-type" evidence="2">
    <location>
        <begin position="181"/>
        <end position="289"/>
    </location>
</feature>
<gene>
    <name evidence="3" type="ORF">ACFSR1_02030</name>
</gene>
<evidence type="ECO:0000259" key="2">
    <source>
        <dbReference type="PROSITE" id="PS50930"/>
    </source>
</evidence>
<dbReference type="InterPro" id="IPR007492">
    <property type="entry name" value="LytTR_DNA-bd_dom"/>
</dbReference>
<dbReference type="PROSITE" id="PS50930">
    <property type="entry name" value="HTH_LYTTR"/>
    <property type="match status" value="1"/>
</dbReference>
<dbReference type="Gene3D" id="2.40.50.1020">
    <property type="entry name" value="LytTr DNA-binding domain"/>
    <property type="match status" value="1"/>
</dbReference>
<feature type="transmembrane region" description="Helical" evidence="1">
    <location>
        <begin position="12"/>
        <end position="32"/>
    </location>
</feature>
<proteinExistence type="predicted"/>
<evidence type="ECO:0000256" key="1">
    <source>
        <dbReference type="SAM" id="Phobius"/>
    </source>
</evidence>
<keyword evidence="1" id="KW-1133">Transmembrane helix</keyword>
<protein>
    <submittedName>
        <fullName evidence="3">LytR/AlgR family response regulator transcription factor</fullName>
    </submittedName>
</protein>
<dbReference type="InterPro" id="IPR046947">
    <property type="entry name" value="LytR-like"/>
</dbReference>
<evidence type="ECO:0000313" key="3">
    <source>
        <dbReference type="EMBL" id="MFD2561429.1"/>
    </source>
</evidence>
<keyword evidence="1" id="KW-0812">Transmembrane</keyword>
<name>A0ABW5LA96_9FLAO</name>
<evidence type="ECO:0000313" key="4">
    <source>
        <dbReference type="Proteomes" id="UP001597319"/>
    </source>
</evidence>
<reference evidence="4" key="1">
    <citation type="journal article" date="2019" name="Int. J. Syst. Evol. Microbiol.">
        <title>The Global Catalogue of Microorganisms (GCM) 10K type strain sequencing project: providing services to taxonomists for standard genome sequencing and annotation.</title>
        <authorList>
            <consortium name="The Broad Institute Genomics Platform"/>
            <consortium name="The Broad Institute Genome Sequencing Center for Infectious Disease"/>
            <person name="Wu L."/>
            <person name="Ma J."/>
        </authorList>
    </citation>
    <scope>NUCLEOTIDE SEQUENCE [LARGE SCALE GENOMIC DNA]</scope>
    <source>
        <strain evidence="4">KCTC 52274</strain>
    </source>
</reference>
<dbReference type="SMART" id="SM00850">
    <property type="entry name" value="LytTR"/>
    <property type="match status" value="1"/>
</dbReference>
<feature type="transmembrane region" description="Helical" evidence="1">
    <location>
        <begin position="44"/>
        <end position="65"/>
    </location>
</feature>
<feature type="transmembrane region" description="Helical" evidence="1">
    <location>
        <begin position="86"/>
        <end position="107"/>
    </location>
</feature>
<dbReference type="Pfam" id="PF04397">
    <property type="entry name" value="LytTR"/>
    <property type="match status" value="1"/>
</dbReference>